<reference evidence="1 2" key="1">
    <citation type="submission" date="2023-03" db="EMBL/GenBank/DDBJ databases">
        <title>High recombination rates correlate with genetic variation in Cardiocondyla obscurior ants.</title>
        <authorList>
            <person name="Errbii M."/>
        </authorList>
    </citation>
    <scope>NUCLEOTIDE SEQUENCE [LARGE SCALE GENOMIC DNA]</scope>
    <source>
        <strain evidence="1">Alpha-2009</strain>
        <tissue evidence="1">Whole body</tissue>
    </source>
</reference>
<dbReference type="AlphaFoldDB" id="A0AAW2G1A2"/>
<comment type="caution">
    <text evidence="1">The sequence shown here is derived from an EMBL/GenBank/DDBJ whole genome shotgun (WGS) entry which is preliminary data.</text>
</comment>
<gene>
    <name evidence="1" type="ORF">PUN28_007920</name>
</gene>
<proteinExistence type="predicted"/>
<sequence>MEIRNSRQIQIKNKLMLSCRCVIIGCQQLINSSVIRAKRKKREKKKKKPCRGDFIVSRLSSLPSDNLSSVTDAVRGFV</sequence>
<protein>
    <submittedName>
        <fullName evidence="1">Uncharacterized protein</fullName>
    </submittedName>
</protein>
<dbReference type="EMBL" id="JADYXP020000007">
    <property type="protein sequence ID" value="KAL0119806.1"/>
    <property type="molecule type" value="Genomic_DNA"/>
</dbReference>
<evidence type="ECO:0000313" key="1">
    <source>
        <dbReference type="EMBL" id="KAL0119806.1"/>
    </source>
</evidence>
<name>A0AAW2G1A2_9HYME</name>
<keyword evidence="2" id="KW-1185">Reference proteome</keyword>
<organism evidence="1 2">
    <name type="scientific">Cardiocondyla obscurior</name>
    <dbReference type="NCBI Taxonomy" id="286306"/>
    <lineage>
        <taxon>Eukaryota</taxon>
        <taxon>Metazoa</taxon>
        <taxon>Ecdysozoa</taxon>
        <taxon>Arthropoda</taxon>
        <taxon>Hexapoda</taxon>
        <taxon>Insecta</taxon>
        <taxon>Pterygota</taxon>
        <taxon>Neoptera</taxon>
        <taxon>Endopterygota</taxon>
        <taxon>Hymenoptera</taxon>
        <taxon>Apocrita</taxon>
        <taxon>Aculeata</taxon>
        <taxon>Formicoidea</taxon>
        <taxon>Formicidae</taxon>
        <taxon>Myrmicinae</taxon>
        <taxon>Cardiocondyla</taxon>
    </lineage>
</organism>
<accession>A0AAW2G1A2</accession>
<evidence type="ECO:0000313" key="2">
    <source>
        <dbReference type="Proteomes" id="UP001430953"/>
    </source>
</evidence>
<dbReference type="Proteomes" id="UP001430953">
    <property type="component" value="Unassembled WGS sequence"/>
</dbReference>